<name>A0A0A9FSJ2_ARUDO</name>
<organism evidence="1">
    <name type="scientific">Arundo donax</name>
    <name type="common">Giant reed</name>
    <name type="synonym">Donax arundinaceus</name>
    <dbReference type="NCBI Taxonomy" id="35708"/>
    <lineage>
        <taxon>Eukaryota</taxon>
        <taxon>Viridiplantae</taxon>
        <taxon>Streptophyta</taxon>
        <taxon>Embryophyta</taxon>
        <taxon>Tracheophyta</taxon>
        <taxon>Spermatophyta</taxon>
        <taxon>Magnoliopsida</taxon>
        <taxon>Liliopsida</taxon>
        <taxon>Poales</taxon>
        <taxon>Poaceae</taxon>
        <taxon>PACMAD clade</taxon>
        <taxon>Arundinoideae</taxon>
        <taxon>Arundineae</taxon>
        <taxon>Arundo</taxon>
    </lineage>
</organism>
<dbReference type="EMBL" id="GBRH01182061">
    <property type="protein sequence ID" value="JAE15835.1"/>
    <property type="molecule type" value="Transcribed_RNA"/>
</dbReference>
<dbReference type="AlphaFoldDB" id="A0A0A9FSJ2"/>
<protein>
    <submittedName>
        <fullName evidence="1">Uncharacterized protein</fullName>
    </submittedName>
</protein>
<reference evidence="1" key="2">
    <citation type="journal article" date="2015" name="Data Brief">
        <title>Shoot transcriptome of the giant reed, Arundo donax.</title>
        <authorList>
            <person name="Barrero R.A."/>
            <person name="Guerrero F.D."/>
            <person name="Moolhuijzen P."/>
            <person name="Goolsby J.A."/>
            <person name="Tidwell J."/>
            <person name="Bellgard S.E."/>
            <person name="Bellgard M.I."/>
        </authorList>
    </citation>
    <scope>NUCLEOTIDE SEQUENCE</scope>
    <source>
        <tissue evidence="1">Shoot tissue taken approximately 20 cm above the soil surface</tissue>
    </source>
</reference>
<sequence length="67" mass="7333">MHSTYRFKFGYGRSETNAAILGSTHTGLLSLCYIFSSAVSQVAKTGKLLQGILHAHKFISTKTEAKK</sequence>
<accession>A0A0A9FSJ2</accession>
<evidence type="ECO:0000313" key="1">
    <source>
        <dbReference type="EMBL" id="JAE15835.1"/>
    </source>
</evidence>
<proteinExistence type="predicted"/>
<reference evidence="1" key="1">
    <citation type="submission" date="2014-09" db="EMBL/GenBank/DDBJ databases">
        <authorList>
            <person name="Magalhaes I.L.F."/>
            <person name="Oliveira U."/>
            <person name="Santos F.R."/>
            <person name="Vidigal T.H.D.A."/>
            <person name="Brescovit A.D."/>
            <person name="Santos A.J."/>
        </authorList>
    </citation>
    <scope>NUCLEOTIDE SEQUENCE</scope>
    <source>
        <tissue evidence="1">Shoot tissue taken approximately 20 cm above the soil surface</tissue>
    </source>
</reference>